<evidence type="ECO:0000313" key="1">
    <source>
        <dbReference type="EMBL" id="QMT39964.1"/>
    </source>
</evidence>
<dbReference type="RefSeq" id="WP_182121722.1">
    <property type="nucleotide sequence ID" value="NZ_CP059567.1"/>
</dbReference>
<dbReference type="KEGG" id="nsg:H3L94_08900"/>
<gene>
    <name evidence="1" type="ORF">H3L94_08900</name>
</gene>
<dbReference type="AlphaFoldDB" id="A0A7D7RUA7"/>
<evidence type="ECO:0000313" key="2">
    <source>
        <dbReference type="Proteomes" id="UP000514752"/>
    </source>
</evidence>
<name>A0A7D7RUA7_9NEIS</name>
<sequence>MRAETLRLWVARPVGALLIGLGLSVIPTACGPEPVPMEVEKISLPEPWETEISKLRAVYAQMDDLERMAGVVYEPADEQEAEK</sequence>
<organism evidence="1 2">
    <name type="scientific">Neisseria shayeganii</name>
    <dbReference type="NCBI Taxonomy" id="607712"/>
    <lineage>
        <taxon>Bacteria</taxon>
        <taxon>Pseudomonadati</taxon>
        <taxon>Pseudomonadota</taxon>
        <taxon>Betaproteobacteria</taxon>
        <taxon>Neisseriales</taxon>
        <taxon>Neisseriaceae</taxon>
        <taxon>Neisseria</taxon>
    </lineage>
</organism>
<reference evidence="1 2" key="1">
    <citation type="submission" date="2020-07" db="EMBL/GenBank/DDBJ databases">
        <title>Genomic diversity of species in the Neisseriaceae family.</title>
        <authorList>
            <person name="Vincent A.T."/>
            <person name="Bernet E."/>
            <person name="Veyrier F.J."/>
        </authorList>
    </citation>
    <scope>NUCLEOTIDE SEQUENCE [LARGE SCALE GENOMIC DNA]</scope>
    <source>
        <strain evidence="1 2">DSM 22244</strain>
    </source>
</reference>
<dbReference type="EMBL" id="CP059567">
    <property type="protein sequence ID" value="QMT39964.1"/>
    <property type="molecule type" value="Genomic_DNA"/>
</dbReference>
<proteinExistence type="predicted"/>
<accession>A0A7D7RUA7</accession>
<dbReference type="Proteomes" id="UP000514752">
    <property type="component" value="Chromosome"/>
</dbReference>
<protein>
    <submittedName>
        <fullName evidence="1">Uncharacterized protein</fullName>
    </submittedName>
</protein>